<dbReference type="EMBL" id="CP018221">
    <property type="protein sequence ID" value="API59092.1"/>
    <property type="molecule type" value="Genomic_DNA"/>
</dbReference>
<reference evidence="3" key="1">
    <citation type="submission" date="2016-11" db="EMBL/GenBank/DDBJ databases">
        <title>Complete Genome Sequence of alachlor-degrading Sphingomonas sp. strain JJ-A5.</title>
        <authorList>
            <person name="Lee H."/>
            <person name="Ka J.-O."/>
        </authorList>
    </citation>
    <scope>NUCLEOTIDE SEQUENCE [LARGE SCALE GENOMIC DNA]</scope>
    <source>
        <strain evidence="3">JJ-A5</strain>
    </source>
</reference>
<dbReference type="PANTHER" id="PTHR35585">
    <property type="entry name" value="HHE DOMAIN PROTEIN (AFU_ORTHOLOGUE AFUA_4G00730)"/>
    <property type="match status" value="1"/>
</dbReference>
<dbReference type="Proteomes" id="UP000182063">
    <property type="component" value="Chromosome"/>
</dbReference>
<gene>
    <name evidence="2" type="ORF">BSL82_07030</name>
</gene>
<dbReference type="RefSeq" id="WP_072596644.1">
    <property type="nucleotide sequence ID" value="NZ_CP018221.1"/>
</dbReference>
<keyword evidence="3" id="KW-1185">Reference proteome</keyword>
<dbReference type="KEGG" id="sphj:BSL82_07030"/>
<protein>
    <submittedName>
        <fullName evidence="2">Hemerythrin</fullName>
    </submittedName>
</protein>
<dbReference type="STRING" id="1921510.BSL82_07030"/>
<proteinExistence type="predicted"/>
<evidence type="ECO:0000313" key="3">
    <source>
        <dbReference type="Proteomes" id="UP000182063"/>
    </source>
</evidence>
<evidence type="ECO:0000259" key="1">
    <source>
        <dbReference type="Pfam" id="PF01814"/>
    </source>
</evidence>
<evidence type="ECO:0000313" key="2">
    <source>
        <dbReference type="EMBL" id="API59092.1"/>
    </source>
</evidence>
<dbReference type="OrthoDB" id="9793637at2"/>
<name>A0A1L3ZTX0_9SPHN</name>
<dbReference type="PANTHER" id="PTHR35585:SF1">
    <property type="entry name" value="HHE DOMAIN PROTEIN (AFU_ORTHOLOGUE AFUA_4G00730)"/>
    <property type="match status" value="1"/>
</dbReference>
<accession>A0A1L3ZTX0</accession>
<dbReference type="Gene3D" id="1.20.120.520">
    <property type="entry name" value="nmb1532 protein domain like"/>
    <property type="match status" value="1"/>
</dbReference>
<organism evidence="2 3">
    <name type="scientific">Tardibacter chloracetimidivorans</name>
    <dbReference type="NCBI Taxonomy" id="1921510"/>
    <lineage>
        <taxon>Bacteria</taxon>
        <taxon>Pseudomonadati</taxon>
        <taxon>Pseudomonadota</taxon>
        <taxon>Alphaproteobacteria</taxon>
        <taxon>Sphingomonadales</taxon>
        <taxon>Sphingomonadaceae</taxon>
        <taxon>Tardibacter</taxon>
    </lineage>
</organism>
<sequence length="167" mass="19232">MPKSSTTDATKLLAEGHRKVEELFEKFEKTKGAEKKQKIVHEICTELNVHTRIEEEIFYPALRGKIEEDDLDEAYVEHDSAKALILELEQAQPDEEYYDAKVLVLKEQIEHHVKEEEKQRDSMFAQARKADVDLEKLGEQLQARKSELMEEAKAGRLAPAEMHTLAS</sequence>
<dbReference type="Pfam" id="PF01814">
    <property type="entry name" value="Hemerythrin"/>
    <property type="match status" value="1"/>
</dbReference>
<feature type="domain" description="Hemerythrin-like" evidence="1">
    <location>
        <begin position="10"/>
        <end position="118"/>
    </location>
</feature>
<dbReference type="InterPro" id="IPR012312">
    <property type="entry name" value="Hemerythrin-like"/>
</dbReference>
<dbReference type="AlphaFoldDB" id="A0A1L3ZTX0"/>